<comment type="caution">
    <text evidence="1">The sequence shown here is derived from an EMBL/GenBank/DDBJ whole genome shotgun (WGS) entry which is preliminary data.</text>
</comment>
<evidence type="ECO:0000313" key="2">
    <source>
        <dbReference type="Proteomes" id="UP000276133"/>
    </source>
</evidence>
<evidence type="ECO:0000313" key="1">
    <source>
        <dbReference type="EMBL" id="RNA30519.1"/>
    </source>
</evidence>
<organism evidence="1 2">
    <name type="scientific">Brachionus plicatilis</name>
    <name type="common">Marine rotifer</name>
    <name type="synonym">Brachionus muelleri</name>
    <dbReference type="NCBI Taxonomy" id="10195"/>
    <lineage>
        <taxon>Eukaryota</taxon>
        <taxon>Metazoa</taxon>
        <taxon>Spiralia</taxon>
        <taxon>Gnathifera</taxon>
        <taxon>Rotifera</taxon>
        <taxon>Eurotatoria</taxon>
        <taxon>Monogononta</taxon>
        <taxon>Pseudotrocha</taxon>
        <taxon>Ploima</taxon>
        <taxon>Brachionidae</taxon>
        <taxon>Brachionus</taxon>
    </lineage>
</organism>
<proteinExistence type="predicted"/>
<dbReference type="Proteomes" id="UP000276133">
    <property type="component" value="Unassembled WGS sequence"/>
</dbReference>
<dbReference type="EMBL" id="REGN01002080">
    <property type="protein sequence ID" value="RNA30519.1"/>
    <property type="molecule type" value="Genomic_DNA"/>
</dbReference>
<protein>
    <submittedName>
        <fullName evidence="1">Uncharacterized protein</fullName>
    </submittedName>
</protein>
<sequence length="71" mass="8217">MQIMLRAVSNADIIPQFDLNSIPVELNTIHLNQITDTYGSRHFCIKVFFSNKKIKFSEPTFPIVAFFNLKI</sequence>
<name>A0A3M7S4B7_BRAPC</name>
<accession>A0A3M7S4B7</accession>
<gene>
    <name evidence="1" type="ORF">BpHYR1_029219</name>
</gene>
<reference evidence="1 2" key="1">
    <citation type="journal article" date="2018" name="Sci. Rep.">
        <title>Genomic signatures of local adaptation to the degree of environmental predictability in rotifers.</title>
        <authorList>
            <person name="Franch-Gras L."/>
            <person name="Hahn C."/>
            <person name="Garcia-Roger E.M."/>
            <person name="Carmona M.J."/>
            <person name="Serra M."/>
            <person name="Gomez A."/>
        </authorList>
    </citation>
    <scope>NUCLEOTIDE SEQUENCE [LARGE SCALE GENOMIC DNA]</scope>
    <source>
        <strain evidence="1">HYR1</strain>
    </source>
</reference>
<keyword evidence="2" id="KW-1185">Reference proteome</keyword>
<dbReference type="AlphaFoldDB" id="A0A3M7S4B7"/>